<gene>
    <name evidence="4" type="ORF">DSM100688_0220</name>
</gene>
<dbReference type="AlphaFoldDB" id="A0A6L4X2L6"/>
<dbReference type="EMBL" id="WBSM01000001">
    <property type="protein sequence ID" value="KAB8289140.1"/>
    <property type="molecule type" value="Genomic_DNA"/>
</dbReference>
<reference evidence="4 5" key="1">
    <citation type="submission" date="2019-10" db="EMBL/GenBank/DDBJ databases">
        <title>Characterization of the phylogenetic diversity of two novel species belonging to the genus Bifidobacterium: Bifidobacterium cebidarum sp. nov. and Bifidobacterium leontopitheci sp. nov.</title>
        <authorList>
            <person name="Lugli G.A."/>
            <person name="Duranti S."/>
            <person name="Milani C."/>
            <person name="Turroni F."/>
            <person name="Ventura M."/>
        </authorList>
    </citation>
    <scope>NUCLEOTIDE SEQUENCE [LARGE SCALE GENOMIC DNA]</scope>
    <source>
        <strain evidence="4 5">DSM 100688</strain>
    </source>
</reference>
<dbReference type="PANTHER" id="PTHR22916">
    <property type="entry name" value="GLYCOSYLTRANSFERASE"/>
    <property type="match status" value="1"/>
</dbReference>
<keyword evidence="1" id="KW-0328">Glycosyltransferase</keyword>
<dbReference type="InterPro" id="IPR001173">
    <property type="entry name" value="Glyco_trans_2-like"/>
</dbReference>
<proteinExistence type="predicted"/>
<protein>
    <submittedName>
        <fullName evidence="4">Glycosyl transferase family 2</fullName>
    </submittedName>
</protein>
<sequence>MDGTTYDRVGEIMNGKPMVSVIIPVYRVADYLDACVASVVEQTYRELEIILVDDGSDDACPALCDAWAAKDARIRVIHQTNQGLSAARNAGLSVSHGQYVAFVDSDDIIEPTMIDVLMDDMRRHRADVAVCGLRVVSDDGTTTLDAPRYETCRYTGLQALLDLLYIGRRIPDAAWGRLYRRDVLDRGTTLRFPEGLTSEDYYVNAIAYYRAHVVSMNERPLYRYRRRERSICSSFVGTIENKITIAELTGERLAAEGYKDATALAVYRTMRCYDVLFTYLMGGAYPREVRRYSQAIRAYSRAAYADGQVSLSRKAKIWMIGHMPYCFRWCVRAWRCVGRLMNMREVSDGR</sequence>
<evidence type="ECO:0000256" key="2">
    <source>
        <dbReference type="ARBA" id="ARBA00022679"/>
    </source>
</evidence>
<dbReference type="SUPFAM" id="SSF53448">
    <property type="entry name" value="Nucleotide-diphospho-sugar transferases"/>
    <property type="match status" value="1"/>
</dbReference>
<dbReference type="InterPro" id="IPR029044">
    <property type="entry name" value="Nucleotide-diphossugar_trans"/>
</dbReference>
<dbReference type="Gene3D" id="3.90.550.10">
    <property type="entry name" value="Spore Coat Polysaccharide Biosynthesis Protein SpsA, Chain A"/>
    <property type="match status" value="1"/>
</dbReference>
<evidence type="ECO:0000256" key="1">
    <source>
        <dbReference type="ARBA" id="ARBA00022676"/>
    </source>
</evidence>
<dbReference type="Proteomes" id="UP000482084">
    <property type="component" value="Unassembled WGS sequence"/>
</dbReference>
<name>A0A6L4X2L6_9BIFI</name>
<evidence type="ECO:0000313" key="4">
    <source>
        <dbReference type="EMBL" id="KAB8289140.1"/>
    </source>
</evidence>
<organism evidence="4 5">
    <name type="scientific">Bifidobacterium ramosum</name>
    <dbReference type="NCBI Taxonomy" id="1798158"/>
    <lineage>
        <taxon>Bacteria</taxon>
        <taxon>Bacillati</taxon>
        <taxon>Actinomycetota</taxon>
        <taxon>Actinomycetes</taxon>
        <taxon>Bifidobacteriales</taxon>
        <taxon>Bifidobacteriaceae</taxon>
        <taxon>Bifidobacterium</taxon>
    </lineage>
</organism>
<keyword evidence="2 4" id="KW-0808">Transferase</keyword>
<keyword evidence="5" id="KW-1185">Reference proteome</keyword>
<dbReference type="PANTHER" id="PTHR22916:SF51">
    <property type="entry name" value="GLYCOSYLTRANSFERASE EPSH-RELATED"/>
    <property type="match status" value="1"/>
</dbReference>
<dbReference type="Pfam" id="PF00535">
    <property type="entry name" value="Glycos_transf_2"/>
    <property type="match status" value="1"/>
</dbReference>
<dbReference type="CDD" id="cd00761">
    <property type="entry name" value="Glyco_tranf_GTA_type"/>
    <property type="match status" value="1"/>
</dbReference>
<accession>A0A6L4X2L6</accession>
<evidence type="ECO:0000313" key="5">
    <source>
        <dbReference type="Proteomes" id="UP000482084"/>
    </source>
</evidence>
<dbReference type="GO" id="GO:0016757">
    <property type="term" value="F:glycosyltransferase activity"/>
    <property type="evidence" value="ECO:0007669"/>
    <property type="project" value="UniProtKB-KW"/>
</dbReference>
<feature type="domain" description="Glycosyltransferase 2-like" evidence="3">
    <location>
        <begin position="20"/>
        <end position="185"/>
    </location>
</feature>
<evidence type="ECO:0000259" key="3">
    <source>
        <dbReference type="Pfam" id="PF00535"/>
    </source>
</evidence>
<comment type="caution">
    <text evidence="4">The sequence shown here is derived from an EMBL/GenBank/DDBJ whole genome shotgun (WGS) entry which is preliminary data.</text>
</comment>